<dbReference type="EMBL" id="JAJIRN010000006">
    <property type="protein sequence ID" value="MCV2369274.1"/>
    <property type="molecule type" value="Genomic_DNA"/>
</dbReference>
<accession>A0ABT2YGU3</accession>
<keyword evidence="1" id="KW-0732">Signal</keyword>
<evidence type="ECO:0000313" key="3">
    <source>
        <dbReference type="Proteomes" id="UP001209701"/>
    </source>
</evidence>
<evidence type="ECO:0000313" key="2">
    <source>
        <dbReference type="EMBL" id="MCV2369274.1"/>
    </source>
</evidence>
<feature type="chain" id="PRO_5046742382" evidence="1">
    <location>
        <begin position="26"/>
        <end position="906"/>
    </location>
</feature>
<gene>
    <name evidence="2" type="ORF">LNV07_14405</name>
</gene>
<keyword evidence="3" id="KW-1185">Reference proteome</keyword>
<dbReference type="InterPro" id="IPR013783">
    <property type="entry name" value="Ig-like_fold"/>
</dbReference>
<dbReference type="SUPFAM" id="SSF117074">
    <property type="entry name" value="Hypothetical protein PA1324"/>
    <property type="match status" value="1"/>
</dbReference>
<reference evidence="2 3" key="1">
    <citation type="submission" date="2021-11" db="EMBL/GenBank/DDBJ databases">
        <authorList>
            <person name="Liang Q."/>
            <person name="Mou H."/>
            <person name="Liu Z."/>
        </authorList>
    </citation>
    <scope>NUCLEOTIDE SEQUENCE [LARGE SCALE GENOMIC DNA]</scope>
    <source>
        <strain evidence="2 3">CHU3</strain>
    </source>
</reference>
<dbReference type="RefSeq" id="WP_263571865.1">
    <property type="nucleotide sequence ID" value="NZ_JAJIRN010000006.1"/>
</dbReference>
<dbReference type="Gene3D" id="2.60.40.10">
    <property type="entry name" value="Immunoglobulins"/>
    <property type="match status" value="1"/>
</dbReference>
<proteinExistence type="predicted"/>
<organism evidence="2 3">
    <name type="scientific">Roseateles oligotrophus</name>
    <dbReference type="NCBI Taxonomy" id="1769250"/>
    <lineage>
        <taxon>Bacteria</taxon>
        <taxon>Pseudomonadati</taxon>
        <taxon>Pseudomonadota</taxon>
        <taxon>Betaproteobacteria</taxon>
        <taxon>Burkholderiales</taxon>
        <taxon>Sphaerotilaceae</taxon>
        <taxon>Roseateles</taxon>
    </lineage>
</organism>
<comment type="caution">
    <text evidence="2">The sequence shown here is derived from an EMBL/GenBank/DDBJ whole genome shotgun (WGS) entry which is preliminary data.</text>
</comment>
<protein>
    <submittedName>
        <fullName evidence="2">Carboxypeptidase-like regulatory domain-containing protein</fullName>
    </submittedName>
</protein>
<dbReference type="SUPFAM" id="SSF49478">
    <property type="entry name" value="Cna protein B-type domain"/>
    <property type="match status" value="1"/>
</dbReference>
<name>A0ABT2YGU3_9BURK</name>
<evidence type="ECO:0000256" key="1">
    <source>
        <dbReference type="SAM" id="SignalP"/>
    </source>
</evidence>
<dbReference type="Proteomes" id="UP001209701">
    <property type="component" value="Unassembled WGS sequence"/>
</dbReference>
<sequence length="906" mass="97298">MLARNAAWLCLALLLGPLHAPFCHAQTADSTKPDPIASLSPLDIEANALVLEVLLDGHQLSDSLSAYQDGKQLLLPLGELARLLTLAVTVNTEQGSASGFIVREQRQFALSQASGRVYFEGQEQRFPAHSVRLIDGDLYVAQQLLAQWLPIDLSLDLASLQLRIQPRERLPLQERLAREHLGGSIHTQAAAGAAERNFTRTHAPIKAFALPFIEQTLGSQAHADAQGRQLQAVYTAYLTGDLLGLEAAAFVSQARRSNSPALRLTLGRHDPEAGLAGPMQARTAEFGNVAVPGVSNVVAGNASGNGVLLSNRSLELPSNFDRHSLRGDLPPGWDVTLYYNDALAGYQQSRSDGRYAFEDLPLSFGANEFRLVFNGPLGQLRVERKSFLLDQSNVKPGELFYSLAQQRTDAGELRSVAQLDLGLSRAFAANAALVRSSGLPEQGTLGYAQLGLRYYADAYVLSSQLTQAQAGGALAELGLKTRLGKHSIDLQHQQRFGDFSSEILPRGSDPLSHRDKLRLYSTFQPAAAAGMPALPALSIVIEAVHDSLASGASNQALSGRASTMLAGTSVSSSLHWQRLGAKQTNLRSGSFSSDGTLQLSRRIAGIGLSASMAFSIQPAAKLQSLAMTADRDLGAGYRVNAGLQHSIQSNVSQLTAGLSKFLGSFGMALSGSCSSQREFAVGLQLFMAMGHNPRSKTWFFEAQPLAGTGSVSALAFVDRNLNGRRDADEPVVPNAGFILNGGGRHPLLTDEQGSALITRLPAGQYTDIAIDANTLEDPQWRPALPGLRVLPRPGSVEMIEFPIVATSEIDGTVYLLSHDKKGQRRGIGDARIELVNEQGQVIASTISSSDGYYLLHQVMPGRHSLRIAPEQAAKLKLYGQLSRRIDVPADGDFIAAPDFELRTLPR</sequence>
<feature type="signal peptide" evidence="1">
    <location>
        <begin position="1"/>
        <end position="25"/>
    </location>
</feature>